<dbReference type="InParanoid" id="A0A067MHP3"/>
<evidence type="ECO:0000313" key="1">
    <source>
        <dbReference type="EMBL" id="KDQ11091.1"/>
    </source>
</evidence>
<accession>A0A067MHP3</accession>
<protein>
    <submittedName>
        <fullName evidence="1">Uncharacterized protein</fullName>
    </submittedName>
</protein>
<keyword evidence="2" id="KW-1185">Reference proteome</keyword>
<sequence>MSFTCYEGMEDNIHAHNHPRTPELVSCTYFGQLLRVFVLGLPASPDLHTTLPKMLVLA</sequence>
<gene>
    <name evidence="1" type="ORF">BOTBODRAFT_35626</name>
</gene>
<dbReference type="EMBL" id="KL198061">
    <property type="protein sequence ID" value="KDQ11091.1"/>
    <property type="molecule type" value="Genomic_DNA"/>
</dbReference>
<dbReference type="AlphaFoldDB" id="A0A067MHP3"/>
<proteinExistence type="predicted"/>
<dbReference type="Proteomes" id="UP000027195">
    <property type="component" value="Unassembled WGS sequence"/>
</dbReference>
<evidence type="ECO:0000313" key="2">
    <source>
        <dbReference type="Proteomes" id="UP000027195"/>
    </source>
</evidence>
<name>A0A067MHP3_BOTB1</name>
<organism evidence="1 2">
    <name type="scientific">Botryobasidium botryosum (strain FD-172 SS1)</name>
    <dbReference type="NCBI Taxonomy" id="930990"/>
    <lineage>
        <taxon>Eukaryota</taxon>
        <taxon>Fungi</taxon>
        <taxon>Dikarya</taxon>
        <taxon>Basidiomycota</taxon>
        <taxon>Agaricomycotina</taxon>
        <taxon>Agaricomycetes</taxon>
        <taxon>Cantharellales</taxon>
        <taxon>Botryobasidiaceae</taxon>
        <taxon>Botryobasidium</taxon>
    </lineage>
</organism>
<dbReference type="HOGENOM" id="CLU_200651_0_0_1"/>
<reference evidence="2" key="1">
    <citation type="journal article" date="2014" name="Proc. Natl. Acad. Sci. U.S.A.">
        <title>Extensive sampling of basidiomycete genomes demonstrates inadequacy of the white-rot/brown-rot paradigm for wood decay fungi.</title>
        <authorList>
            <person name="Riley R."/>
            <person name="Salamov A.A."/>
            <person name="Brown D.W."/>
            <person name="Nagy L.G."/>
            <person name="Floudas D."/>
            <person name="Held B.W."/>
            <person name="Levasseur A."/>
            <person name="Lombard V."/>
            <person name="Morin E."/>
            <person name="Otillar R."/>
            <person name="Lindquist E.A."/>
            <person name="Sun H."/>
            <person name="LaButti K.M."/>
            <person name="Schmutz J."/>
            <person name="Jabbour D."/>
            <person name="Luo H."/>
            <person name="Baker S.E."/>
            <person name="Pisabarro A.G."/>
            <person name="Walton J.D."/>
            <person name="Blanchette R.A."/>
            <person name="Henrissat B."/>
            <person name="Martin F."/>
            <person name="Cullen D."/>
            <person name="Hibbett D.S."/>
            <person name="Grigoriev I.V."/>
        </authorList>
    </citation>
    <scope>NUCLEOTIDE SEQUENCE [LARGE SCALE GENOMIC DNA]</scope>
    <source>
        <strain evidence="2">FD-172 SS1</strain>
    </source>
</reference>